<comment type="catalytic activity">
    <reaction evidence="8">
        <text>fluoride(in) = fluoride(out)</text>
        <dbReference type="Rhea" id="RHEA:76159"/>
        <dbReference type="ChEBI" id="CHEBI:17051"/>
    </reaction>
    <physiologicalReaction direction="left-to-right" evidence="8">
        <dbReference type="Rhea" id="RHEA:76160"/>
    </physiologicalReaction>
</comment>
<feature type="transmembrane region" description="Helical" evidence="10">
    <location>
        <begin position="12"/>
        <end position="32"/>
    </location>
</feature>
<keyword evidence="3 10" id="KW-0812">Transmembrane</keyword>
<dbReference type="Proteomes" id="UP000446866">
    <property type="component" value="Unassembled WGS sequence"/>
</dbReference>
<keyword evidence="6" id="KW-0406">Ion transport</keyword>
<dbReference type="Pfam" id="PF02537">
    <property type="entry name" value="CRCB"/>
    <property type="match status" value="1"/>
</dbReference>
<evidence type="ECO:0000256" key="6">
    <source>
        <dbReference type="ARBA" id="ARBA00023303"/>
    </source>
</evidence>
<comment type="similarity">
    <text evidence="7 10">Belongs to the fluoride channel Fluc/FEX (TC 1.A.43) family.</text>
</comment>
<evidence type="ECO:0000256" key="7">
    <source>
        <dbReference type="ARBA" id="ARBA00035120"/>
    </source>
</evidence>
<accession>A0A845QHN4</accession>
<reference evidence="11 12" key="1">
    <citation type="submission" date="2018-08" db="EMBL/GenBank/DDBJ databases">
        <title>Murine metabolic-syndrome-specific gut microbial biobank.</title>
        <authorList>
            <person name="Liu C."/>
        </authorList>
    </citation>
    <scope>NUCLEOTIDE SEQUENCE [LARGE SCALE GENOMIC DNA]</scope>
    <source>
        <strain evidence="11 12">28</strain>
    </source>
</reference>
<protein>
    <recommendedName>
        <fullName evidence="10">Fluoride-specific ion channel</fullName>
    </recommendedName>
</protein>
<keyword evidence="6" id="KW-0407">Ion channel</keyword>
<evidence type="ECO:0000256" key="9">
    <source>
        <dbReference type="ARBA" id="ARBA00049940"/>
    </source>
</evidence>
<sequence length="58" mass="6389">MTSVKKDVSPTLMLFLKVSVCGGFTTFSTFSLETLTLFEEGKFPSESFSLCSAFFAVF</sequence>
<proteinExistence type="inferred from homology"/>
<dbReference type="GO" id="GO:0034220">
    <property type="term" value="P:monoatomic ion transmembrane transport"/>
    <property type="evidence" value="ECO:0007669"/>
    <property type="project" value="UniProtKB-KW"/>
</dbReference>
<evidence type="ECO:0000256" key="5">
    <source>
        <dbReference type="ARBA" id="ARBA00023136"/>
    </source>
</evidence>
<dbReference type="RefSeq" id="WP_160200486.1">
    <property type="nucleotide sequence ID" value="NZ_QXWK01000001.1"/>
</dbReference>
<dbReference type="AlphaFoldDB" id="A0A845QHN4"/>
<evidence type="ECO:0000256" key="10">
    <source>
        <dbReference type="RuleBase" id="RU004340"/>
    </source>
</evidence>
<keyword evidence="2" id="KW-1003">Cell membrane</keyword>
<evidence type="ECO:0000313" key="11">
    <source>
        <dbReference type="EMBL" id="NBH60187.1"/>
    </source>
</evidence>
<evidence type="ECO:0000256" key="4">
    <source>
        <dbReference type="ARBA" id="ARBA00022989"/>
    </source>
</evidence>
<comment type="caution">
    <text evidence="10">Lacks conserved residue(s) required for the propagation of feature annotation.</text>
</comment>
<organism evidence="11 12">
    <name type="scientific">Anaerotruncus colihominis</name>
    <dbReference type="NCBI Taxonomy" id="169435"/>
    <lineage>
        <taxon>Bacteria</taxon>
        <taxon>Bacillati</taxon>
        <taxon>Bacillota</taxon>
        <taxon>Clostridia</taxon>
        <taxon>Eubacteriales</taxon>
        <taxon>Oscillospiraceae</taxon>
        <taxon>Anaerotruncus</taxon>
    </lineage>
</organism>
<keyword evidence="5 10" id="KW-0472">Membrane</keyword>
<dbReference type="GO" id="GO:0005886">
    <property type="term" value="C:plasma membrane"/>
    <property type="evidence" value="ECO:0007669"/>
    <property type="project" value="UniProtKB-SubCell"/>
</dbReference>
<evidence type="ECO:0000313" key="12">
    <source>
        <dbReference type="Proteomes" id="UP000446866"/>
    </source>
</evidence>
<gene>
    <name evidence="11" type="ORF">D0435_00660</name>
</gene>
<comment type="function">
    <text evidence="9">Fluoride-specific ion channel. Important for reducing fluoride concentration in the cell, thus reducing its toxicity.</text>
</comment>
<comment type="subcellular location">
    <subcellularLocation>
        <location evidence="1">Cell membrane</location>
        <topology evidence="1">Multi-pass membrane protein</topology>
    </subcellularLocation>
</comment>
<evidence type="ECO:0000256" key="8">
    <source>
        <dbReference type="ARBA" id="ARBA00035585"/>
    </source>
</evidence>
<keyword evidence="6" id="KW-0813">Transport</keyword>
<evidence type="ECO:0000256" key="2">
    <source>
        <dbReference type="ARBA" id="ARBA00022475"/>
    </source>
</evidence>
<evidence type="ECO:0000256" key="3">
    <source>
        <dbReference type="ARBA" id="ARBA00022692"/>
    </source>
</evidence>
<dbReference type="EMBL" id="QXWK01000001">
    <property type="protein sequence ID" value="NBH60187.1"/>
    <property type="molecule type" value="Genomic_DNA"/>
</dbReference>
<comment type="caution">
    <text evidence="11">The sequence shown here is derived from an EMBL/GenBank/DDBJ whole genome shotgun (WGS) entry which is preliminary data.</text>
</comment>
<name>A0A845QHN4_9FIRM</name>
<dbReference type="InterPro" id="IPR003691">
    <property type="entry name" value="FluC"/>
</dbReference>
<keyword evidence="12" id="KW-1185">Reference proteome</keyword>
<keyword evidence="4 10" id="KW-1133">Transmembrane helix</keyword>
<evidence type="ECO:0000256" key="1">
    <source>
        <dbReference type="ARBA" id="ARBA00004651"/>
    </source>
</evidence>